<feature type="region of interest" description="Disordered" evidence="1">
    <location>
        <begin position="1"/>
        <end position="20"/>
    </location>
</feature>
<keyword evidence="3" id="KW-1185">Reference proteome</keyword>
<name>A0ABR2JE65_9EUKA</name>
<dbReference type="Proteomes" id="UP001470230">
    <property type="component" value="Unassembled WGS sequence"/>
</dbReference>
<proteinExistence type="predicted"/>
<evidence type="ECO:0000313" key="2">
    <source>
        <dbReference type="EMBL" id="KAK8876029.1"/>
    </source>
</evidence>
<protein>
    <submittedName>
        <fullName evidence="2">Uncharacterized protein</fullName>
    </submittedName>
</protein>
<evidence type="ECO:0000256" key="1">
    <source>
        <dbReference type="SAM" id="MobiDB-lite"/>
    </source>
</evidence>
<gene>
    <name evidence="2" type="ORF">M9Y10_006213</name>
</gene>
<comment type="caution">
    <text evidence="2">The sequence shown here is derived from an EMBL/GenBank/DDBJ whole genome shotgun (WGS) entry which is preliminary data.</text>
</comment>
<sequence length="110" mass="12344">MYPNADRARTRNGTHHFKSDGTFDMRYNDSKLYASRPNCEELVALSSYYTRADITLNPDGTVNPCSAAVRRGEVELLPDGRVDHNCQAVRKGKLLIDSYGNVDAYRMGLV</sequence>
<organism evidence="2 3">
    <name type="scientific">Tritrichomonas musculus</name>
    <dbReference type="NCBI Taxonomy" id="1915356"/>
    <lineage>
        <taxon>Eukaryota</taxon>
        <taxon>Metamonada</taxon>
        <taxon>Parabasalia</taxon>
        <taxon>Tritrichomonadida</taxon>
        <taxon>Tritrichomonadidae</taxon>
        <taxon>Tritrichomonas</taxon>
    </lineage>
</organism>
<reference evidence="2 3" key="1">
    <citation type="submission" date="2024-04" db="EMBL/GenBank/DDBJ databases">
        <title>Tritrichomonas musculus Genome.</title>
        <authorList>
            <person name="Alves-Ferreira E."/>
            <person name="Grigg M."/>
            <person name="Lorenzi H."/>
            <person name="Galac M."/>
        </authorList>
    </citation>
    <scope>NUCLEOTIDE SEQUENCE [LARGE SCALE GENOMIC DNA]</scope>
    <source>
        <strain evidence="2 3">EAF2021</strain>
    </source>
</reference>
<evidence type="ECO:0000313" key="3">
    <source>
        <dbReference type="Proteomes" id="UP001470230"/>
    </source>
</evidence>
<accession>A0ABR2JE65</accession>
<dbReference type="EMBL" id="JAPFFF010000012">
    <property type="protein sequence ID" value="KAK8876029.1"/>
    <property type="molecule type" value="Genomic_DNA"/>
</dbReference>